<organism evidence="3 4">
    <name type="scientific">Parapedobacter composti</name>
    <dbReference type="NCBI Taxonomy" id="623281"/>
    <lineage>
        <taxon>Bacteria</taxon>
        <taxon>Pseudomonadati</taxon>
        <taxon>Bacteroidota</taxon>
        <taxon>Sphingobacteriia</taxon>
        <taxon>Sphingobacteriales</taxon>
        <taxon>Sphingobacteriaceae</taxon>
        <taxon>Parapedobacter</taxon>
    </lineage>
</organism>
<protein>
    <recommendedName>
        <fullName evidence="5">Ferric-dicitrate binding protein FerR, regulates iron transport through sigma-19</fullName>
    </recommendedName>
</protein>
<dbReference type="RefSeq" id="WP_170845684.1">
    <property type="nucleotide sequence ID" value="NZ_FOLL01000007.1"/>
</dbReference>
<evidence type="ECO:0000313" key="3">
    <source>
        <dbReference type="EMBL" id="SFC25394.1"/>
    </source>
</evidence>
<feature type="domain" description="FecR protein" evidence="1">
    <location>
        <begin position="136"/>
        <end position="220"/>
    </location>
</feature>
<dbReference type="Proteomes" id="UP000199577">
    <property type="component" value="Unassembled WGS sequence"/>
</dbReference>
<dbReference type="EMBL" id="FOLL01000007">
    <property type="protein sequence ID" value="SFC25394.1"/>
    <property type="molecule type" value="Genomic_DNA"/>
</dbReference>
<reference evidence="3 4" key="1">
    <citation type="submission" date="2016-10" db="EMBL/GenBank/DDBJ databases">
        <authorList>
            <person name="de Groot N.N."/>
        </authorList>
    </citation>
    <scope>NUCLEOTIDE SEQUENCE [LARGE SCALE GENOMIC DNA]</scope>
    <source>
        <strain evidence="3 4">DSM 22900</strain>
    </source>
</reference>
<dbReference type="PIRSF" id="PIRSF018266">
    <property type="entry name" value="FecR"/>
    <property type="match status" value="1"/>
</dbReference>
<accession>A0A1I1HN57</accession>
<dbReference type="Pfam" id="PF04773">
    <property type="entry name" value="FecR"/>
    <property type="match status" value="1"/>
</dbReference>
<name>A0A1I1HN57_9SPHI</name>
<proteinExistence type="predicted"/>
<evidence type="ECO:0000313" key="4">
    <source>
        <dbReference type="Proteomes" id="UP000199577"/>
    </source>
</evidence>
<dbReference type="InterPro" id="IPR012373">
    <property type="entry name" value="Ferrdict_sens_TM"/>
</dbReference>
<gene>
    <name evidence="3" type="ORF">SAMN05421747_10722</name>
</gene>
<evidence type="ECO:0000259" key="1">
    <source>
        <dbReference type="Pfam" id="PF04773"/>
    </source>
</evidence>
<dbReference type="InterPro" id="IPR032508">
    <property type="entry name" value="FecR_C"/>
</dbReference>
<sequence>MEKRIRYLIELFWRDEATDEERKELLGYLEYQHEAWRDELLREFQVSDDSRNPIDPVRADELFSLIQSKAGITPNPPKPIIQRLRPFIRVAVAAAVVVLCWNVYRAVSVRDALPLESNSIAVLDTVSNTNDGDNPTTISLEDGTVVYLSPGSSIAYVKGFSDASREIDLNGEARFDVARDTLRPFTVRAKGYTTTALGTSFVVNTAVPNRIFVKLLTGKVVVRATEQSGVILADIYLKPGEELNINELSGRWSVSQKTPAPIINDDRIENSRVVWEEKGRLMFNKAPLKEVFARIAASHGQTVDLASVRLDGLTFTGTFEPTDSLHVMLNVICNMNDLTYEDDNGKLRIRNK</sequence>
<dbReference type="AlphaFoldDB" id="A0A1I1HN57"/>
<dbReference type="GO" id="GO:0016989">
    <property type="term" value="F:sigma factor antagonist activity"/>
    <property type="evidence" value="ECO:0007669"/>
    <property type="project" value="TreeGrafter"/>
</dbReference>
<dbReference type="PANTHER" id="PTHR30273">
    <property type="entry name" value="PERIPLASMIC SIGNAL SENSOR AND SIGMA FACTOR ACTIVATOR FECR-RELATED"/>
    <property type="match status" value="1"/>
</dbReference>
<keyword evidence="4" id="KW-1185">Reference proteome</keyword>
<evidence type="ECO:0000259" key="2">
    <source>
        <dbReference type="Pfam" id="PF16344"/>
    </source>
</evidence>
<dbReference type="Pfam" id="PF16344">
    <property type="entry name" value="FecR_C"/>
    <property type="match status" value="1"/>
</dbReference>
<dbReference type="STRING" id="623281.SAMN05421747_10722"/>
<dbReference type="InterPro" id="IPR006860">
    <property type="entry name" value="FecR"/>
</dbReference>
<dbReference type="Gene3D" id="3.55.50.30">
    <property type="match status" value="1"/>
</dbReference>
<dbReference type="Gene3D" id="2.60.120.1440">
    <property type="match status" value="1"/>
</dbReference>
<feature type="domain" description="Protein FecR C-terminal" evidence="2">
    <location>
        <begin position="280"/>
        <end position="346"/>
    </location>
</feature>
<evidence type="ECO:0008006" key="5">
    <source>
        <dbReference type="Google" id="ProtNLM"/>
    </source>
</evidence>
<dbReference type="PANTHER" id="PTHR30273:SF2">
    <property type="entry name" value="PROTEIN FECR"/>
    <property type="match status" value="1"/>
</dbReference>